<dbReference type="EMBL" id="JYDQ01003038">
    <property type="protein sequence ID" value="KRY03194.1"/>
    <property type="molecule type" value="Genomic_DNA"/>
</dbReference>
<evidence type="ECO:0000313" key="3">
    <source>
        <dbReference type="Proteomes" id="UP000054783"/>
    </source>
</evidence>
<accession>A0A0V0YTT0</accession>
<feature type="transmembrane region" description="Helical" evidence="1">
    <location>
        <begin position="13"/>
        <end position="31"/>
    </location>
</feature>
<proteinExistence type="predicted"/>
<dbReference type="AlphaFoldDB" id="A0A0V0YTT0"/>
<reference evidence="2 3" key="1">
    <citation type="submission" date="2015-01" db="EMBL/GenBank/DDBJ databases">
        <title>Evolution of Trichinella species and genotypes.</title>
        <authorList>
            <person name="Korhonen P.K."/>
            <person name="Edoardo P."/>
            <person name="Giuseppe L.R."/>
            <person name="Gasser R.B."/>
        </authorList>
    </citation>
    <scope>NUCLEOTIDE SEQUENCE [LARGE SCALE GENOMIC DNA]</scope>
    <source>
        <strain evidence="2">ISS2496</strain>
    </source>
</reference>
<name>A0A0V0YTT0_9BILA</name>
<protein>
    <submittedName>
        <fullName evidence="2">Uncharacterized protein</fullName>
    </submittedName>
</protein>
<keyword evidence="1" id="KW-0812">Transmembrane</keyword>
<organism evidence="2 3">
    <name type="scientific">Trichinella patagoniensis</name>
    <dbReference type="NCBI Taxonomy" id="990121"/>
    <lineage>
        <taxon>Eukaryota</taxon>
        <taxon>Metazoa</taxon>
        <taxon>Ecdysozoa</taxon>
        <taxon>Nematoda</taxon>
        <taxon>Enoplea</taxon>
        <taxon>Dorylaimia</taxon>
        <taxon>Trichinellida</taxon>
        <taxon>Trichinellidae</taxon>
        <taxon>Trichinella</taxon>
    </lineage>
</organism>
<gene>
    <name evidence="2" type="ORF">T12_13470</name>
</gene>
<sequence length="34" mass="4122">MYAFPTIPTLENYLLHHGYCIFVYLMINMQIRNT</sequence>
<keyword evidence="3" id="KW-1185">Reference proteome</keyword>
<keyword evidence="1" id="KW-1133">Transmembrane helix</keyword>
<comment type="caution">
    <text evidence="2">The sequence shown here is derived from an EMBL/GenBank/DDBJ whole genome shotgun (WGS) entry which is preliminary data.</text>
</comment>
<dbReference type="Proteomes" id="UP000054783">
    <property type="component" value="Unassembled WGS sequence"/>
</dbReference>
<evidence type="ECO:0000313" key="2">
    <source>
        <dbReference type="EMBL" id="KRY03194.1"/>
    </source>
</evidence>
<keyword evidence="1" id="KW-0472">Membrane</keyword>
<evidence type="ECO:0000256" key="1">
    <source>
        <dbReference type="SAM" id="Phobius"/>
    </source>
</evidence>